<feature type="chain" id="PRO_5046063894" evidence="1">
    <location>
        <begin position="38"/>
        <end position="302"/>
    </location>
</feature>
<keyword evidence="1" id="KW-0732">Signal</keyword>
<keyword evidence="3" id="KW-1185">Reference proteome</keyword>
<dbReference type="EMBL" id="QYAZ01000001">
    <property type="protein sequence ID" value="KAB8124588.1"/>
    <property type="molecule type" value="Genomic_DNA"/>
</dbReference>
<evidence type="ECO:0000313" key="2">
    <source>
        <dbReference type="EMBL" id="KAB8124588.1"/>
    </source>
</evidence>
<organism evidence="2 3">
    <name type="scientific">Komagataeibacter medellinensis</name>
    <dbReference type="NCBI Taxonomy" id="1177712"/>
    <lineage>
        <taxon>Bacteria</taxon>
        <taxon>Pseudomonadati</taxon>
        <taxon>Pseudomonadota</taxon>
        <taxon>Alphaproteobacteria</taxon>
        <taxon>Acetobacterales</taxon>
        <taxon>Acetobacteraceae</taxon>
        <taxon>Komagataeibacter</taxon>
    </lineage>
</organism>
<gene>
    <name evidence="2" type="ORF">D3W54_10875</name>
</gene>
<name>A0ABQ6VZI7_9PROT</name>
<proteinExistence type="predicted"/>
<sequence>MPEMESARRGWWPACRGGMGVLGAVLACLLSTAPAHADNEHFEGSELAHDAPQYFVLRPEGRAVPGETGELRLSESGIELTNGEQLEVTLVPARGSHLVYQVEYGQNPRLPSGATLCPLPLNPLYLDFESLPESPDIYDMSLYCGSRPVSFSAIAPNRRAGVYHYRRMADAVWAHSTTEGGYLHGAVVQYCATRHEAAGSNACTSREEAAYAAIMARKVPAPVLRRCAAYVTGLAGHVGYVSFAGLLNCARVRDSRALFDYCTTRITGQKREDDTRFLDGNPTQAQGVAVCFNALAARQARE</sequence>
<dbReference type="Proteomes" id="UP000427842">
    <property type="component" value="Unassembled WGS sequence"/>
</dbReference>
<accession>A0ABQ6VZI7</accession>
<comment type="caution">
    <text evidence="2">The sequence shown here is derived from an EMBL/GenBank/DDBJ whole genome shotgun (WGS) entry which is preliminary data.</text>
</comment>
<evidence type="ECO:0000313" key="3">
    <source>
        <dbReference type="Proteomes" id="UP000427842"/>
    </source>
</evidence>
<evidence type="ECO:0000256" key="1">
    <source>
        <dbReference type="SAM" id="SignalP"/>
    </source>
</evidence>
<reference evidence="2 3" key="1">
    <citation type="submission" date="2018-09" db="EMBL/GenBank/DDBJ databases">
        <title>Genome sequence and characterization of the bcs clusters for the production of nanocellulose from the low pH resistant strain Komagataeibacter medellinensis ID13488.</title>
        <authorList>
            <person name="Hernandez-Arriaga A.M."/>
            <person name="Del Cerro C."/>
            <person name="Urbina L."/>
            <person name="Eceiza A."/>
            <person name="Retegi A."/>
            <person name="Prieto M.A."/>
        </authorList>
    </citation>
    <scope>NUCLEOTIDE SEQUENCE [LARGE SCALE GENOMIC DNA]</scope>
    <source>
        <strain evidence="2 3">ID13488</strain>
    </source>
</reference>
<feature type="signal peptide" evidence="1">
    <location>
        <begin position="1"/>
        <end position="37"/>
    </location>
</feature>
<protein>
    <submittedName>
        <fullName evidence="2">Uncharacterized protein</fullName>
    </submittedName>
</protein>